<feature type="region of interest" description="Disordered" evidence="1">
    <location>
        <begin position="703"/>
        <end position="731"/>
    </location>
</feature>
<organism evidence="2 3">
    <name type="scientific">Piscinibacter koreensis</name>
    <dbReference type="NCBI Taxonomy" id="2742824"/>
    <lineage>
        <taxon>Bacteria</taxon>
        <taxon>Pseudomonadati</taxon>
        <taxon>Pseudomonadota</taxon>
        <taxon>Betaproteobacteria</taxon>
        <taxon>Burkholderiales</taxon>
        <taxon>Sphaerotilaceae</taxon>
        <taxon>Piscinibacter</taxon>
    </lineage>
</organism>
<sequence length="1364" mass="142693">MATRKQAAGKGPTKPAAAPKAGAVPAEVIREAVRGKRFLAADRTALDVAEIATWDRYLLRESRLLVPMDVQALYVPPGDAEPMVRLPMLVANVDGAPVSDPEAGLPDPFDPGLPRPPGVHLHWAMPDALLRGSLAERPDAGTNRLALPVLPDRFVVLRILLPRGGSEPVLTGWVIEADRAVAVPLAEWREGRAAAAAAPAGAPIARADLTGTVGGSLAWAGIYDAVLNRFAFHDPLADLGVGAPQGVHGDSAAYVVAGWWSDPAFDPLDAARSDASLHELLEGLRWRLMAEWGDANAERARQQQQDELRRSLGLDTATRWDIERPSKVAARAAPTGAPFVPVDKTLVVADTMKVASAFAADAGRRFVAPAWQLRSSLLHGSVYGVPVAGVVTVDRRPAPGDVSAALGHHDDDLLAAFASAAGASAEQRRATERLLAAFTAQKVSGLGSADGLVALEEAEHAGAFASLPSGSAGTDRFLQRVQTGGAGGLGIGRRRAADVVGLAMQSAALGRAAAAPAPSPGARGPALARDSAAFAADLVFATKAKPTLIEAGAAVIADLARSRVGEVLAPTEARVVTRPAPRWTFPSEPMVALRGAGRSLRHGNDGRGSADGKLTCRWPTHTITEISGVIAPDRFIRSLGNGSVPGEVLLLAREALLHDPYHDDWIAAALAPAGAARASVLTRLKAESALRFGADGIYDGSTAALGPKPPRAGRGSRAAAQPPGAGVREQQTRVADELRRFSLYRGADPDLVAVTAWAQPWVPLWLEWQVAVDGVDPATLAGWRLGAVDVEHTGAPIDGATVTLRGRALLTTGAARTLHDAIDDWLLKEEALDKPGAGGGLVDEATEQAYRDLDTAVRHLDLVTAALDGVRTQLLGLPVSDGLRRSTSDGSLVNPAPVAAPALLLAGALRLERARLVDAFGRTLELPAGALANAMVPTRATLAAHPGALAMPPRLLRPARWLFRLVDAATPVGAEGIEARVDQVDSTLQVNPVAGFLLPDHLDESLEVFGLDGAPLGELLHEAVSGGVVWEIAAGRSGPADAGPHHDLAPPQRALGDFAAALVAADSAARGGRALAGSSLKESALSALLRAIDTTLWTVDSMAALGSEHVAGLVGRPIAVVRAQLRLELMPPTDVDLGDPARAAEWAAAEQAAQRHAFAVRIGELTRSDDGVLGFFVDDDYTRLRLVDKAIAATATAAGRSRGQLGQHAKTSDIEVPDPIEHPYVFRADEADTLELHIGQTVTLTILMHPSGKATLSSGILPRKALALARDWVGKGLAAIAPSLRTGPVLVETDLDAERQLRLPKVSVFGKDQNFLWRDTPASWRTDAILAATQTALMPDEPPALREGWIRVAPPKPPEPGGST</sequence>
<accession>A0A7Y6NS73</accession>
<comment type="caution">
    <text evidence="2">The sequence shown here is derived from an EMBL/GenBank/DDBJ whole genome shotgun (WGS) entry which is preliminary data.</text>
</comment>
<proteinExistence type="predicted"/>
<feature type="region of interest" description="Disordered" evidence="1">
    <location>
        <begin position="1"/>
        <end position="23"/>
    </location>
</feature>
<dbReference type="Proteomes" id="UP000529637">
    <property type="component" value="Unassembled WGS sequence"/>
</dbReference>
<dbReference type="EMBL" id="JABWMJ010000012">
    <property type="protein sequence ID" value="NUZ08355.1"/>
    <property type="molecule type" value="Genomic_DNA"/>
</dbReference>
<evidence type="ECO:0000313" key="3">
    <source>
        <dbReference type="Proteomes" id="UP000529637"/>
    </source>
</evidence>
<dbReference type="RefSeq" id="WP_176071188.1">
    <property type="nucleotide sequence ID" value="NZ_JABWMJ010000012.1"/>
</dbReference>
<evidence type="ECO:0000313" key="2">
    <source>
        <dbReference type="EMBL" id="NUZ08355.1"/>
    </source>
</evidence>
<keyword evidence="3" id="KW-1185">Reference proteome</keyword>
<protein>
    <submittedName>
        <fullName evidence="2">Uncharacterized protein</fullName>
    </submittedName>
</protein>
<feature type="compositionally biased region" description="Low complexity" evidence="1">
    <location>
        <begin position="8"/>
        <end position="23"/>
    </location>
</feature>
<feature type="compositionally biased region" description="Low complexity" evidence="1">
    <location>
        <begin position="712"/>
        <end position="726"/>
    </location>
</feature>
<gene>
    <name evidence="2" type="ORF">HQN59_21615</name>
</gene>
<reference evidence="2 3" key="1">
    <citation type="submission" date="2020-06" db="EMBL/GenBank/DDBJ databases">
        <title>Schlegella sp. ID0723 isolated from air conditioner.</title>
        <authorList>
            <person name="Kim D.Y."/>
            <person name="Kim D.-U."/>
        </authorList>
    </citation>
    <scope>NUCLEOTIDE SEQUENCE [LARGE SCALE GENOMIC DNA]</scope>
    <source>
        <strain evidence="2 3">ID0723</strain>
    </source>
</reference>
<name>A0A7Y6NS73_9BURK</name>
<evidence type="ECO:0000256" key="1">
    <source>
        <dbReference type="SAM" id="MobiDB-lite"/>
    </source>
</evidence>